<keyword evidence="1" id="KW-0812">Transmembrane</keyword>
<dbReference type="AlphaFoldDB" id="A0A246BHV9"/>
<dbReference type="OrthoDB" id="64778at2"/>
<keyword evidence="3" id="KW-1185">Reference proteome</keyword>
<protein>
    <recommendedName>
        <fullName evidence="4">Ligase</fullName>
    </recommendedName>
</protein>
<feature type="transmembrane region" description="Helical" evidence="1">
    <location>
        <begin position="381"/>
        <end position="401"/>
    </location>
</feature>
<evidence type="ECO:0008006" key="4">
    <source>
        <dbReference type="Google" id="ProtNLM"/>
    </source>
</evidence>
<name>A0A246BHV9_9DEIO</name>
<dbReference type="EMBL" id="NHMK01000022">
    <property type="protein sequence ID" value="OWL94801.1"/>
    <property type="molecule type" value="Genomic_DNA"/>
</dbReference>
<gene>
    <name evidence="2" type="ORF">CBQ26_14900</name>
</gene>
<dbReference type="RefSeq" id="WP_088249432.1">
    <property type="nucleotide sequence ID" value="NZ_NHMK01000022.1"/>
</dbReference>
<feature type="transmembrane region" description="Helical" evidence="1">
    <location>
        <begin position="174"/>
        <end position="195"/>
    </location>
</feature>
<evidence type="ECO:0000313" key="2">
    <source>
        <dbReference type="EMBL" id="OWL94801.1"/>
    </source>
</evidence>
<sequence length="454" mass="50232">MRLSRDQLDFWGYAALFSLFLGTFSLFGTLHALNPAAADGATLLWLAVTWLASGLALLSLRHLPLPGVLLTLLGLMPYGYFAWLYFTGAPMVGAFSYFYKFSSLLVFPVVYLWCQRRSDARIEQTLMLLATVLAARVLIAFAVPGLFPGRAGNGQAALWDDVTIYEQVGPLARVFYPGVALLFFALIVSVERALTRPEGMRFELARAAFFTLALSCTLTRGFLLTTAALITLYVMIRWLTTQVSQSRRVRLLTAGALFVLGAGVAVTTTPAGLAVTRLAEQYAGQERFSLDGTNIDWRAEQARLAFTLVQTPEQRWIGVGTNVTIPEDIKAPNPWETTGELHYSFHSVQWTFGYVGLQLLIWGGLLLPLLSALRWRLRSPLALTLLTTLAFISVIGSYTIVFTNADWNFMMVVCSAFLLARAQQAAQAHRWFSAPEPLPWRPGVPSGTPLEPYD</sequence>
<reference evidence="2 3" key="1">
    <citation type="submission" date="2017-05" db="EMBL/GenBank/DDBJ databases">
        <title>De novo genome assembly of Deniococcus indicus strain DR1.</title>
        <authorList>
            <person name="Chauhan D."/>
            <person name="Yennamalli R.M."/>
            <person name="Priyadarshini R."/>
        </authorList>
    </citation>
    <scope>NUCLEOTIDE SEQUENCE [LARGE SCALE GENOMIC DNA]</scope>
    <source>
        <strain evidence="2 3">DR1</strain>
    </source>
</reference>
<feature type="transmembrane region" description="Helical" evidence="1">
    <location>
        <begin position="67"/>
        <end position="85"/>
    </location>
</feature>
<feature type="transmembrane region" description="Helical" evidence="1">
    <location>
        <begin position="97"/>
        <end position="114"/>
    </location>
</feature>
<feature type="transmembrane region" description="Helical" evidence="1">
    <location>
        <begin position="352"/>
        <end position="375"/>
    </location>
</feature>
<keyword evidence="1" id="KW-1133">Transmembrane helix</keyword>
<organism evidence="2 3">
    <name type="scientific">Deinococcus indicus</name>
    <dbReference type="NCBI Taxonomy" id="223556"/>
    <lineage>
        <taxon>Bacteria</taxon>
        <taxon>Thermotogati</taxon>
        <taxon>Deinococcota</taxon>
        <taxon>Deinococci</taxon>
        <taxon>Deinococcales</taxon>
        <taxon>Deinococcaceae</taxon>
        <taxon>Deinococcus</taxon>
    </lineage>
</organism>
<feature type="transmembrane region" description="Helical" evidence="1">
    <location>
        <begin position="12"/>
        <end position="30"/>
    </location>
</feature>
<evidence type="ECO:0000256" key="1">
    <source>
        <dbReference type="SAM" id="Phobius"/>
    </source>
</evidence>
<feature type="transmembrane region" description="Helical" evidence="1">
    <location>
        <begin position="126"/>
        <end position="147"/>
    </location>
</feature>
<feature type="transmembrane region" description="Helical" evidence="1">
    <location>
        <begin position="256"/>
        <end position="279"/>
    </location>
</feature>
<feature type="transmembrane region" description="Helical" evidence="1">
    <location>
        <begin position="42"/>
        <end position="60"/>
    </location>
</feature>
<comment type="caution">
    <text evidence="2">The sequence shown here is derived from an EMBL/GenBank/DDBJ whole genome shotgun (WGS) entry which is preliminary data.</text>
</comment>
<accession>A0A246BHV9</accession>
<keyword evidence="1" id="KW-0472">Membrane</keyword>
<feature type="transmembrane region" description="Helical" evidence="1">
    <location>
        <begin position="207"/>
        <end position="236"/>
    </location>
</feature>
<dbReference type="Proteomes" id="UP000197208">
    <property type="component" value="Unassembled WGS sequence"/>
</dbReference>
<evidence type="ECO:0000313" key="3">
    <source>
        <dbReference type="Proteomes" id="UP000197208"/>
    </source>
</evidence>
<proteinExistence type="predicted"/>